<feature type="compositionally biased region" description="Polar residues" evidence="7">
    <location>
        <begin position="807"/>
        <end position="826"/>
    </location>
</feature>
<evidence type="ECO:0000256" key="4">
    <source>
        <dbReference type="ARBA" id="ARBA00023125"/>
    </source>
</evidence>
<dbReference type="Proteomes" id="UP001562354">
    <property type="component" value="Unassembled WGS sequence"/>
</dbReference>
<evidence type="ECO:0000256" key="7">
    <source>
        <dbReference type="SAM" id="MobiDB-lite"/>
    </source>
</evidence>
<dbReference type="Gene3D" id="4.10.240.10">
    <property type="entry name" value="Zn(2)-C6 fungal-type DNA-binding domain"/>
    <property type="match status" value="1"/>
</dbReference>
<dbReference type="InterPro" id="IPR051089">
    <property type="entry name" value="prtT"/>
</dbReference>
<reference evidence="9 10" key="1">
    <citation type="submission" date="2024-07" db="EMBL/GenBank/DDBJ databases">
        <title>Draft sequence of the Neodothiora populina.</title>
        <authorList>
            <person name="Drown D.D."/>
            <person name="Schuette U.S."/>
            <person name="Buechlein A.B."/>
            <person name="Rusch D.R."/>
            <person name="Winton L.W."/>
            <person name="Adams G.A."/>
        </authorList>
    </citation>
    <scope>NUCLEOTIDE SEQUENCE [LARGE SCALE GENOMIC DNA]</scope>
    <source>
        <strain evidence="9 10">CPC 39397</strain>
    </source>
</reference>
<dbReference type="PROSITE" id="PS50048">
    <property type="entry name" value="ZN2_CY6_FUNGAL_2"/>
    <property type="match status" value="1"/>
</dbReference>
<feature type="compositionally biased region" description="Polar residues" evidence="7">
    <location>
        <begin position="228"/>
        <end position="237"/>
    </location>
</feature>
<dbReference type="EMBL" id="JBFMKM010000014">
    <property type="protein sequence ID" value="KAL1297954.1"/>
    <property type="molecule type" value="Genomic_DNA"/>
</dbReference>
<dbReference type="SMART" id="SM00066">
    <property type="entry name" value="GAL4"/>
    <property type="match status" value="1"/>
</dbReference>
<proteinExistence type="predicted"/>
<dbReference type="CDD" id="cd12148">
    <property type="entry name" value="fungal_TF_MHR"/>
    <property type="match status" value="1"/>
</dbReference>
<protein>
    <recommendedName>
        <fullName evidence="8">Zn(2)-C6 fungal-type domain-containing protein</fullName>
    </recommendedName>
</protein>
<feature type="domain" description="Zn(2)-C6 fungal-type" evidence="8">
    <location>
        <begin position="115"/>
        <end position="149"/>
    </location>
</feature>
<evidence type="ECO:0000313" key="9">
    <source>
        <dbReference type="EMBL" id="KAL1297954.1"/>
    </source>
</evidence>
<feature type="region of interest" description="Disordered" evidence="7">
    <location>
        <begin position="927"/>
        <end position="957"/>
    </location>
</feature>
<evidence type="ECO:0000313" key="10">
    <source>
        <dbReference type="Proteomes" id="UP001562354"/>
    </source>
</evidence>
<comment type="subcellular location">
    <subcellularLocation>
        <location evidence="1">Nucleus</location>
    </subcellularLocation>
</comment>
<sequence length="957" mass="104123">MSGPQDHPPLDPRLMPSAPTTTTPFKVEDAHYQRPPAPLPYPVAHSTPTQTRVYSETRPAEPSQAQPYYGLQHGRSPSDEIPDTGDSSRRESGGMLNLHNQSPNGDGQDQKRSRACEACRGLKVRCDMDANNPNEACKRCKKAGRQCIVTQPSRRRQKKSDTRVAELERKIDALTAVLASQQQQQQQQQNGVHISQPGPGPEQYPIPGYQSATPQSMADSISHHESRPSMSSATPAQTYHIHTDELPADPDSQRSNKRRRVESMSGLCGTHTSSEFSKEAADIKHTQGWQGLRHELNTIFPVKIRAIIAELVEPELMQELFDHFIANMLPPLPAIAFPAGTTADQLLQSKPFLLLAVLTVSCSCTLIVSAELKSRLYDELFGALAEAVMLKAHKSLEVLQALLVTCIWQKPAEKPPSANFYVMIHIAAVMALDLGLGKKFNPAKAKRGFGGPGSDLPPGPAQLALVDSDSIEARRAWLVCYYLSASSAQFLRRPNLLRWTNYMNQCVQVLETSPDALPSDRMLAQHIKIQHICEEINSSFALDDPEATSISILDPKVAYTLNVLEGKLRDWEAQIPDDLRKPELLFFASSTCLYLHEIALHVNHNTDDFRLPFTEASLKSGSEHGFAATLTQNQMTSIEACLKASHEAIDAFCSFDSETQVVLPPLSFFVRIVYALIVLIKLHVAVISPGSELGKIIKPADVKAADYLNKLWNVFKNITEQHRGCNHHKPQHIISILRDWVGTHQHGDSSTAKIGLTKESGAMHPPQQSRGLQDKQQQQQQQQQQQHPRSNSDDNLRVLSEAATAGANPQQPSAQWTFDGSSTPSVHPTPYSARNNSASAPSSTVVSTPQTYAGNNDAAYGGNNNVFTTQDFGMNDGLDWAAGLDFEQAVNVALQDLDFSGDLFGSFYGNGADAFQISSDVVNAGAGAQHAGGGTAGGRGGQGGGGGGGGGGPGVRW</sequence>
<comment type="caution">
    <text evidence="9">The sequence shown here is derived from an EMBL/GenBank/DDBJ whole genome shotgun (WGS) entry which is preliminary data.</text>
</comment>
<keyword evidence="3" id="KW-0805">Transcription regulation</keyword>
<evidence type="ECO:0000256" key="6">
    <source>
        <dbReference type="ARBA" id="ARBA00023242"/>
    </source>
</evidence>
<dbReference type="RefSeq" id="XP_069197636.1">
    <property type="nucleotide sequence ID" value="XM_069346425.1"/>
</dbReference>
<dbReference type="Pfam" id="PF04082">
    <property type="entry name" value="Fungal_trans"/>
    <property type="match status" value="1"/>
</dbReference>
<feature type="compositionally biased region" description="Low complexity" evidence="7">
    <location>
        <begin position="776"/>
        <end position="786"/>
    </location>
</feature>
<keyword evidence="6" id="KW-0539">Nucleus</keyword>
<feature type="compositionally biased region" description="Gly residues" evidence="7">
    <location>
        <begin position="930"/>
        <end position="957"/>
    </location>
</feature>
<keyword evidence="10" id="KW-1185">Reference proteome</keyword>
<dbReference type="PANTHER" id="PTHR31845:SF39">
    <property type="entry name" value="TRANSCRIPTION FACTOR PBCR-RELATED"/>
    <property type="match status" value="1"/>
</dbReference>
<dbReference type="SUPFAM" id="SSF57701">
    <property type="entry name" value="Zn2/Cys6 DNA-binding domain"/>
    <property type="match status" value="1"/>
</dbReference>
<evidence type="ECO:0000259" key="8">
    <source>
        <dbReference type="PROSITE" id="PS50048"/>
    </source>
</evidence>
<feature type="compositionally biased region" description="Low complexity" evidence="7">
    <location>
        <begin position="832"/>
        <end position="848"/>
    </location>
</feature>
<evidence type="ECO:0000256" key="2">
    <source>
        <dbReference type="ARBA" id="ARBA00022723"/>
    </source>
</evidence>
<feature type="region of interest" description="Disordered" evidence="7">
    <location>
        <begin position="1"/>
        <end position="111"/>
    </location>
</feature>
<dbReference type="PROSITE" id="PS00463">
    <property type="entry name" value="ZN2_CY6_FUNGAL_1"/>
    <property type="match status" value="1"/>
</dbReference>
<evidence type="ECO:0000256" key="3">
    <source>
        <dbReference type="ARBA" id="ARBA00023015"/>
    </source>
</evidence>
<keyword evidence="4" id="KW-0238">DNA-binding</keyword>
<dbReference type="Pfam" id="PF00172">
    <property type="entry name" value="Zn_clus"/>
    <property type="match status" value="1"/>
</dbReference>
<dbReference type="GeneID" id="95980163"/>
<dbReference type="InterPro" id="IPR036864">
    <property type="entry name" value="Zn2-C6_fun-type_DNA-bd_sf"/>
</dbReference>
<feature type="region of interest" description="Disordered" evidence="7">
    <location>
        <begin position="805"/>
        <end position="848"/>
    </location>
</feature>
<accession>A0ABR3P6L7</accession>
<dbReference type="InterPro" id="IPR007219">
    <property type="entry name" value="XnlR_reg_dom"/>
</dbReference>
<feature type="compositionally biased region" description="Polar residues" evidence="7">
    <location>
        <begin position="98"/>
        <end position="107"/>
    </location>
</feature>
<dbReference type="PANTHER" id="PTHR31845">
    <property type="entry name" value="FINGER DOMAIN PROTEIN, PUTATIVE-RELATED"/>
    <property type="match status" value="1"/>
</dbReference>
<dbReference type="CDD" id="cd00067">
    <property type="entry name" value="GAL4"/>
    <property type="match status" value="1"/>
</dbReference>
<evidence type="ECO:0000256" key="1">
    <source>
        <dbReference type="ARBA" id="ARBA00004123"/>
    </source>
</evidence>
<name>A0ABR3P6L7_9PEZI</name>
<gene>
    <name evidence="9" type="ORF">AAFC00_006464</name>
</gene>
<keyword evidence="5" id="KW-0804">Transcription</keyword>
<feature type="compositionally biased region" description="Polar residues" evidence="7">
    <location>
        <begin position="766"/>
        <end position="775"/>
    </location>
</feature>
<keyword evidence="2" id="KW-0479">Metal-binding</keyword>
<feature type="region of interest" description="Disordered" evidence="7">
    <location>
        <begin position="747"/>
        <end position="793"/>
    </location>
</feature>
<evidence type="ECO:0000256" key="5">
    <source>
        <dbReference type="ARBA" id="ARBA00023163"/>
    </source>
</evidence>
<feature type="region of interest" description="Disordered" evidence="7">
    <location>
        <begin position="179"/>
        <end position="272"/>
    </location>
</feature>
<feature type="compositionally biased region" description="Polar residues" evidence="7">
    <location>
        <begin position="210"/>
        <end position="219"/>
    </location>
</feature>
<organism evidence="9 10">
    <name type="scientific">Neodothiora populina</name>
    <dbReference type="NCBI Taxonomy" id="2781224"/>
    <lineage>
        <taxon>Eukaryota</taxon>
        <taxon>Fungi</taxon>
        <taxon>Dikarya</taxon>
        <taxon>Ascomycota</taxon>
        <taxon>Pezizomycotina</taxon>
        <taxon>Dothideomycetes</taxon>
        <taxon>Dothideomycetidae</taxon>
        <taxon>Dothideales</taxon>
        <taxon>Dothioraceae</taxon>
        <taxon>Neodothiora</taxon>
    </lineage>
</organism>
<dbReference type="InterPro" id="IPR001138">
    <property type="entry name" value="Zn2Cys6_DnaBD"/>
</dbReference>